<organism evidence="2 3">
    <name type="scientific">Caldithrix abyssi DSM 13497</name>
    <dbReference type="NCBI Taxonomy" id="880073"/>
    <lineage>
        <taxon>Bacteria</taxon>
        <taxon>Pseudomonadati</taxon>
        <taxon>Calditrichota</taxon>
        <taxon>Calditrichia</taxon>
        <taxon>Calditrichales</taxon>
        <taxon>Calditrichaceae</taxon>
        <taxon>Caldithrix</taxon>
    </lineage>
</organism>
<sequence>MRAAGQGSTQGRLTSKTAKRKIKNARKLAEHLIHKLT</sequence>
<evidence type="ECO:0000313" key="2">
    <source>
        <dbReference type="EMBL" id="APF17809.1"/>
    </source>
</evidence>
<feature type="compositionally biased region" description="Polar residues" evidence="1">
    <location>
        <begin position="1"/>
        <end position="16"/>
    </location>
</feature>
<name>A0A1J1C683_CALAY</name>
<accession>A0A1J1C683</accession>
<dbReference type="KEGG" id="caby:Cabys_1060"/>
<reference evidence="2 3" key="1">
    <citation type="submission" date="2016-11" db="EMBL/GenBank/DDBJ databases">
        <title>Genomic analysis of Caldithrix abyssi and proposal of a novel bacterial phylum Caldithrichaeota.</title>
        <authorList>
            <person name="Kublanov I."/>
            <person name="Sigalova O."/>
            <person name="Gavrilov S."/>
            <person name="Lebedinsky A."/>
            <person name="Ivanova N."/>
            <person name="Daum C."/>
            <person name="Reddy T."/>
            <person name="Klenk H.P."/>
            <person name="Goker M."/>
            <person name="Reva O."/>
            <person name="Miroshnichenko M."/>
            <person name="Kyprides N."/>
            <person name="Woyke T."/>
            <person name="Gelfand M."/>
        </authorList>
    </citation>
    <scope>NUCLEOTIDE SEQUENCE [LARGE SCALE GENOMIC DNA]</scope>
    <source>
        <strain evidence="2 3">LF13</strain>
    </source>
</reference>
<gene>
    <name evidence="2" type="ORF">Cabys_1060</name>
</gene>
<feature type="region of interest" description="Disordered" evidence="1">
    <location>
        <begin position="1"/>
        <end position="24"/>
    </location>
</feature>
<dbReference type="AlphaFoldDB" id="A0A1J1C683"/>
<evidence type="ECO:0000313" key="3">
    <source>
        <dbReference type="Proteomes" id="UP000183868"/>
    </source>
</evidence>
<proteinExistence type="predicted"/>
<dbReference type="Proteomes" id="UP000183868">
    <property type="component" value="Chromosome"/>
</dbReference>
<evidence type="ECO:0000256" key="1">
    <source>
        <dbReference type="SAM" id="MobiDB-lite"/>
    </source>
</evidence>
<protein>
    <submittedName>
        <fullName evidence="2">Uncharacterized protein</fullName>
    </submittedName>
</protein>
<dbReference type="EMBL" id="CP018099">
    <property type="protein sequence ID" value="APF17809.1"/>
    <property type="molecule type" value="Genomic_DNA"/>
</dbReference>